<accession>A0A1Z5HQK3</accession>
<proteinExistence type="predicted"/>
<keyword evidence="1" id="KW-0472">Membrane</keyword>
<keyword evidence="1" id="KW-0812">Transmembrane</keyword>
<sequence>MLCRLVLLLQIKIYYYVLFYVAAPLVKGRFKTEVPKRHYNFIYIIVLQNNPYNWLLLW</sequence>
<keyword evidence="1" id="KW-1133">Transmembrane helix</keyword>
<organism evidence="2 3">
    <name type="scientific">Calderihabitans maritimus</name>
    <dbReference type="NCBI Taxonomy" id="1246530"/>
    <lineage>
        <taxon>Bacteria</taxon>
        <taxon>Bacillati</taxon>
        <taxon>Bacillota</taxon>
        <taxon>Clostridia</taxon>
        <taxon>Neomoorellales</taxon>
        <taxon>Calderihabitantaceae</taxon>
        <taxon>Calderihabitans</taxon>
    </lineage>
</organism>
<evidence type="ECO:0000313" key="2">
    <source>
        <dbReference type="EMBL" id="GAW91813.1"/>
    </source>
</evidence>
<evidence type="ECO:0000256" key="1">
    <source>
        <dbReference type="SAM" id="Phobius"/>
    </source>
</evidence>
<dbReference type="Proteomes" id="UP000197032">
    <property type="component" value="Unassembled WGS sequence"/>
</dbReference>
<dbReference type="EMBL" id="BDGJ01000035">
    <property type="protein sequence ID" value="GAW91813.1"/>
    <property type="molecule type" value="Genomic_DNA"/>
</dbReference>
<feature type="transmembrane region" description="Helical" evidence="1">
    <location>
        <begin position="6"/>
        <end position="26"/>
    </location>
</feature>
<protein>
    <submittedName>
        <fullName evidence="2">Uncharacterized protein</fullName>
    </submittedName>
</protein>
<gene>
    <name evidence="2" type="ORF">KKC1_09730</name>
</gene>
<comment type="caution">
    <text evidence="2">The sequence shown here is derived from an EMBL/GenBank/DDBJ whole genome shotgun (WGS) entry which is preliminary data.</text>
</comment>
<reference evidence="3" key="1">
    <citation type="journal article" date="2017" name="Appl. Environ. Microbiol.">
        <title>Genomic analysis of Calderihabitans maritimus KKC1, a thermophilic hydrogenogenic carboxydotrophic bacterium isolated from marine sediment.</title>
        <authorList>
            <person name="Omae K."/>
            <person name="Yoneda Y."/>
            <person name="Fukuyama Y."/>
            <person name="Yoshida T."/>
            <person name="Sako Y."/>
        </authorList>
    </citation>
    <scope>NUCLEOTIDE SEQUENCE [LARGE SCALE GENOMIC DNA]</scope>
    <source>
        <strain evidence="3">KKC1</strain>
    </source>
</reference>
<dbReference type="AlphaFoldDB" id="A0A1Z5HQK3"/>
<keyword evidence="3" id="KW-1185">Reference proteome</keyword>
<name>A0A1Z5HQK3_9FIRM</name>
<evidence type="ECO:0000313" key="3">
    <source>
        <dbReference type="Proteomes" id="UP000197032"/>
    </source>
</evidence>